<accession>A0A7Z0DHF3</accession>
<reference evidence="3 4" key="1">
    <citation type="submission" date="2020-07" db="EMBL/GenBank/DDBJ databases">
        <title>Sequencing the genomes of 1000 actinobacteria strains.</title>
        <authorList>
            <person name="Klenk H.-P."/>
        </authorList>
    </citation>
    <scope>NUCLEOTIDE SEQUENCE [LARGE SCALE GENOMIC DNA]</scope>
    <source>
        <strain evidence="3 4">DSM 26487</strain>
    </source>
</reference>
<comment type="caution">
    <text evidence="3">The sequence shown here is derived from an EMBL/GenBank/DDBJ whole genome shotgun (WGS) entry which is preliminary data.</text>
</comment>
<dbReference type="InterPro" id="IPR036291">
    <property type="entry name" value="NAD(P)-bd_dom_sf"/>
</dbReference>
<proteinExistence type="inferred from homology"/>
<dbReference type="SUPFAM" id="SSF51735">
    <property type="entry name" value="NAD(P)-binding Rossmann-fold domains"/>
    <property type="match status" value="1"/>
</dbReference>
<evidence type="ECO:0008006" key="5">
    <source>
        <dbReference type="Google" id="ProtNLM"/>
    </source>
</evidence>
<name>A0A7Z0DHF3_9ACTN</name>
<protein>
    <recommendedName>
        <fullName evidence="5">SDR family oxidoreductase</fullName>
    </recommendedName>
</protein>
<dbReference type="FunFam" id="3.40.50.720:FF:000084">
    <property type="entry name" value="Short-chain dehydrogenase reductase"/>
    <property type="match status" value="1"/>
</dbReference>
<dbReference type="RefSeq" id="WP_179656269.1">
    <property type="nucleotide sequence ID" value="NZ_JACBZR010000001.1"/>
</dbReference>
<keyword evidence="2" id="KW-0560">Oxidoreductase</keyword>
<dbReference type="AlphaFoldDB" id="A0A7Z0DHF3"/>
<dbReference type="Gene3D" id="3.40.50.720">
    <property type="entry name" value="NAD(P)-binding Rossmann-like Domain"/>
    <property type="match status" value="1"/>
</dbReference>
<dbReference type="Proteomes" id="UP000564496">
    <property type="component" value="Unassembled WGS sequence"/>
</dbReference>
<gene>
    <name evidence="3" type="ORF">BJ988_000205</name>
</gene>
<evidence type="ECO:0000256" key="1">
    <source>
        <dbReference type="ARBA" id="ARBA00006484"/>
    </source>
</evidence>
<evidence type="ECO:0000256" key="2">
    <source>
        <dbReference type="ARBA" id="ARBA00023002"/>
    </source>
</evidence>
<evidence type="ECO:0000313" key="3">
    <source>
        <dbReference type="EMBL" id="NYI75557.1"/>
    </source>
</evidence>
<dbReference type="PANTHER" id="PTHR42760:SF115">
    <property type="entry name" value="3-OXOACYL-[ACYL-CARRIER-PROTEIN] REDUCTASE FABG"/>
    <property type="match status" value="1"/>
</dbReference>
<dbReference type="EMBL" id="JACBZR010000001">
    <property type="protein sequence ID" value="NYI75557.1"/>
    <property type="molecule type" value="Genomic_DNA"/>
</dbReference>
<comment type="similarity">
    <text evidence="1">Belongs to the short-chain dehydrogenases/reductases (SDR) family.</text>
</comment>
<dbReference type="PRINTS" id="PR00080">
    <property type="entry name" value="SDRFAMILY"/>
</dbReference>
<keyword evidence="4" id="KW-1185">Reference proteome</keyword>
<evidence type="ECO:0000313" key="4">
    <source>
        <dbReference type="Proteomes" id="UP000564496"/>
    </source>
</evidence>
<dbReference type="PRINTS" id="PR00081">
    <property type="entry name" value="GDHRDH"/>
</dbReference>
<dbReference type="GO" id="GO:0016616">
    <property type="term" value="F:oxidoreductase activity, acting on the CH-OH group of donors, NAD or NADP as acceptor"/>
    <property type="evidence" value="ECO:0007669"/>
    <property type="project" value="TreeGrafter"/>
</dbReference>
<dbReference type="Pfam" id="PF13561">
    <property type="entry name" value="adh_short_C2"/>
    <property type="match status" value="1"/>
</dbReference>
<organism evidence="3 4">
    <name type="scientific">Nocardioides panzhihuensis</name>
    <dbReference type="NCBI Taxonomy" id="860243"/>
    <lineage>
        <taxon>Bacteria</taxon>
        <taxon>Bacillati</taxon>
        <taxon>Actinomycetota</taxon>
        <taxon>Actinomycetes</taxon>
        <taxon>Propionibacteriales</taxon>
        <taxon>Nocardioidaceae</taxon>
        <taxon>Nocardioides</taxon>
    </lineage>
</organism>
<dbReference type="InterPro" id="IPR002347">
    <property type="entry name" value="SDR_fam"/>
</dbReference>
<dbReference type="PANTHER" id="PTHR42760">
    <property type="entry name" value="SHORT-CHAIN DEHYDROGENASES/REDUCTASES FAMILY MEMBER"/>
    <property type="match status" value="1"/>
</dbReference>
<sequence>MSASAAKPTQAPQFDVSGRVAIVTGASSGLGRQFARVLHAAGARVIAVARREDRLAELAAECPGVVPHVLDVTDEDGCKSLTDRVVADHGSIDVLVNNAGLGSNDTALDEDLDNFRYVLEVNLVSVYNLARLAARPMVEAGRGSIINTASIFGLRSSYPLPNANYAASKAGVVNLTRDLAGQWGRHGVRVNAIAPGYFSSEMADPLFADERGLQRVLRGTPMRRIGEEHELDGALVFLASDASSFVTGHTLVVDGGWSTH</sequence>